<feature type="domain" description="Cytochrome b5 heme-binding" evidence="13">
    <location>
        <begin position="10"/>
        <end position="85"/>
    </location>
</feature>
<evidence type="ECO:0000256" key="11">
    <source>
        <dbReference type="ARBA" id="ARBA00023136"/>
    </source>
</evidence>
<keyword evidence="9" id="KW-0408">Iron</keyword>
<keyword evidence="8" id="KW-0560">Oxidoreductase</keyword>
<keyword evidence="11 12" id="KW-0472">Membrane</keyword>
<dbReference type="AlphaFoldDB" id="A0AAP0I6T2"/>
<keyword evidence="5 12" id="KW-0812">Transmembrane</keyword>
<name>A0AAP0I6T2_9MAGN</name>
<dbReference type="GO" id="GO:0016717">
    <property type="term" value="F:oxidoreductase activity, acting on paired donors, with oxidation of a pair of donors resulting in the reduction of molecular oxygen to two molecules of water"/>
    <property type="evidence" value="ECO:0007669"/>
    <property type="project" value="UniProtKB-ARBA"/>
</dbReference>
<evidence type="ECO:0000256" key="7">
    <source>
        <dbReference type="ARBA" id="ARBA00022989"/>
    </source>
</evidence>
<protein>
    <recommendedName>
        <fullName evidence="13">Cytochrome b5 heme-binding domain-containing protein</fullName>
    </recommendedName>
</protein>
<keyword evidence="15" id="KW-1185">Reference proteome</keyword>
<proteinExistence type="inferred from homology"/>
<dbReference type="InterPro" id="IPR036400">
    <property type="entry name" value="Cyt_B5-like_heme/steroid_sf"/>
</dbReference>
<keyword evidence="10" id="KW-0443">Lipid metabolism</keyword>
<organism evidence="14 15">
    <name type="scientific">Stephania japonica</name>
    <dbReference type="NCBI Taxonomy" id="461633"/>
    <lineage>
        <taxon>Eukaryota</taxon>
        <taxon>Viridiplantae</taxon>
        <taxon>Streptophyta</taxon>
        <taxon>Embryophyta</taxon>
        <taxon>Tracheophyta</taxon>
        <taxon>Spermatophyta</taxon>
        <taxon>Magnoliopsida</taxon>
        <taxon>Ranunculales</taxon>
        <taxon>Menispermaceae</taxon>
        <taxon>Menispermoideae</taxon>
        <taxon>Cissampelideae</taxon>
        <taxon>Stephania</taxon>
    </lineage>
</organism>
<feature type="transmembrane region" description="Helical" evidence="12">
    <location>
        <begin position="257"/>
        <end position="277"/>
    </location>
</feature>
<evidence type="ECO:0000256" key="5">
    <source>
        <dbReference type="ARBA" id="ARBA00022692"/>
    </source>
</evidence>
<reference evidence="14 15" key="1">
    <citation type="submission" date="2024-01" db="EMBL/GenBank/DDBJ databases">
        <title>Genome assemblies of Stephania.</title>
        <authorList>
            <person name="Yang L."/>
        </authorList>
    </citation>
    <scope>NUCLEOTIDE SEQUENCE [LARGE SCALE GENOMIC DNA]</scope>
    <source>
        <strain evidence="14">QJT</strain>
        <tissue evidence="14">Leaf</tissue>
    </source>
</reference>
<evidence type="ECO:0000256" key="6">
    <source>
        <dbReference type="ARBA" id="ARBA00022723"/>
    </source>
</evidence>
<accession>A0AAP0I6T2</accession>
<evidence type="ECO:0000259" key="13">
    <source>
        <dbReference type="PROSITE" id="PS50255"/>
    </source>
</evidence>
<dbReference type="GO" id="GO:0006629">
    <property type="term" value="P:lipid metabolic process"/>
    <property type="evidence" value="ECO:0007669"/>
    <property type="project" value="UniProtKB-KW"/>
</dbReference>
<evidence type="ECO:0000256" key="4">
    <source>
        <dbReference type="ARBA" id="ARBA00022617"/>
    </source>
</evidence>
<comment type="subcellular location">
    <subcellularLocation>
        <location evidence="1">Membrane</location>
        <topology evidence="1">Multi-pass membrane protein</topology>
    </subcellularLocation>
</comment>
<dbReference type="InterPro" id="IPR012171">
    <property type="entry name" value="Fatty_acid_desaturase"/>
</dbReference>
<dbReference type="GO" id="GO:0016020">
    <property type="term" value="C:membrane"/>
    <property type="evidence" value="ECO:0007669"/>
    <property type="project" value="UniProtKB-SubCell"/>
</dbReference>
<evidence type="ECO:0000313" key="15">
    <source>
        <dbReference type="Proteomes" id="UP001417504"/>
    </source>
</evidence>
<dbReference type="CDD" id="cd03506">
    <property type="entry name" value="Delta6-FADS-like"/>
    <property type="match status" value="1"/>
</dbReference>
<dbReference type="EMBL" id="JBBNAE010000007">
    <property type="protein sequence ID" value="KAK9109653.1"/>
    <property type="molecule type" value="Genomic_DNA"/>
</dbReference>
<keyword evidence="4" id="KW-0349">Heme</keyword>
<dbReference type="SMART" id="SM01117">
    <property type="entry name" value="Cyt-b5"/>
    <property type="match status" value="1"/>
</dbReference>
<evidence type="ECO:0000256" key="12">
    <source>
        <dbReference type="SAM" id="Phobius"/>
    </source>
</evidence>
<evidence type="ECO:0000256" key="1">
    <source>
        <dbReference type="ARBA" id="ARBA00004141"/>
    </source>
</evidence>
<feature type="transmembrane region" description="Helical" evidence="12">
    <location>
        <begin position="115"/>
        <end position="134"/>
    </location>
</feature>
<dbReference type="InterPro" id="IPR005804">
    <property type="entry name" value="FA_desaturase_dom"/>
</dbReference>
<comment type="caution">
    <text evidence="14">The sequence shown here is derived from an EMBL/GenBank/DDBJ whole genome shotgun (WGS) entry which is preliminary data.</text>
</comment>
<dbReference type="InterPro" id="IPR001199">
    <property type="entry name" value="Cyt_B5-like_heme/steroid-bd"/>
</dbReference>
<evidence type="ECO:0000256" key="2">
    <source>
        <dbReference type="ARBA" id="ARBA00005189"/>
    </source>
</evidence>
<feature type="transmembrane region" description="Helical" evidence="12">
    <location>
        <begin position="289"/>
        <end position="307"/>
    </location>
</feature>
<dbReference type="SUPFAM" id="SSF55856">
    <property type="entry name" value="Cytochrome b5-like heme/steroid binding domain"/>
    <property type="match status" value="1"/>
</dbReference>
<dbReference type="PANTHER" id="PTHR19353">
    <property type="entry name" value="FATTY ACID DESATURASE 2"/>
    <property type="match status" value="1"/>
</dbReference>
<comment type="pathway">
    <text evidence="2">Lipid metabolism.</text>
</comment>
<evidence type="ECO:0000256" key="8">
    <source>
        <dbReference type="ARBA" id="ARBA00023002"/>
    </source>
</evidence>
<dbReference type="PIRSF" id="PIRSF015921">
    <property type="entry name" value="FA_sphinglp_des"/>
    <property type="match status" value="1"/>
</dbReference>
<dbReference type="GO" id="GO:0046872">
    <property type="term" value="F:metal ion binding"/>
    <property type="evidence" value="ECO:0007669"/>
    <property type="project" value="UniProtKB-KW"/>
</dbReference>
<dbReference type="PANTHER" id="PTHR19353:SF30">
    <property type="entry name" value="DELTA 8-(E)-SPHINGOLIPID DESATURASE"/>
    <property type="match status" value="1"/>
</dbReference>
<keyword evidence="6" id="KW-0479">Metal-binding</keyword>
<evidence type="ECO:0000313" key="14">
    <source>
        <dbReference type="EMBL" id="KAK9109653.1"/>
    </source>
</evidence>
<evidence type="ECO:0000256" key="10">
    <source>
        <dbReference type="ARBA" id="ARBA00023098"/>
    </source>
</evidence>
<dbReference type="Pfam" id="PF00173">
    <property type="entry name" value="Cyt-b5"/>
    <property type="match status" value="1"/>
</dbReference>
<keyword evidence="7 12" id="KW-1133">Transmembrane helix</keyword>
<comment type="similarity">
    <text evidence="3">Belongs to the fatty acid desaturase type 1 family.</text>
</comment>
<dbReference type="Pfam" id="PF00487">
    <property type="entry name" value="FA_desaturase"/>
    <property type="match status" value="1"/>
</dbReference>
<evidence type="ECO:0000256" key="3">
    <source>
        <dbReference type="ARBA" id="ARBA00009295"/>
    </source>
</evidence>
<evidence type="ECO:0000256" key="9">
    <source>
        <dbReference type="ARBA" id="ARBA00023004"/>
    </source>
</evidence>
<dbReference type="Gene3D" id="3.10.120.10">
    <property type="entry name" value="Cytochrome b5-like heme/steroid binding domain"/>
    <property type="match status" value="1"/>
</dbReference>
<dbReference type="PROSITE" id="PS50255">
    <property type="entry name" value="CYTOCHROME_B5_2"/>
    <property type="match status" value="1"/>
</dbReference>
<dbReference type="Proteomes" id="UP001417504">
    <property type="component" value="Unassembled WGS sequence"/>
</dbReference>
<gene>
    <name evidence="14" type="ORF">Sjap_017713</name>
</gene>
<feature type="transmembrane region" description="Helical" evidence="12">
    <location>
        <begin position="140"/>
        <end position="160"/>
    </location>
</feature>
<sequence>MEEEKLKSKKTYITSDELATHNKAGDLWISIHGKVYNVTNWAERHPGGDLPLLNLAGQDVTDTFIAFHPKSAWRYLDQFLVGHLQDYSVSEVSKDYRKLSNEFTKLGLFEKKGHGIFSALCCMISLFILIFTCVLLSNNFWIHVFSAALLGVLWMQSGFIGHDSGHYNVMVSPGLNKISQILAGNCVTGISIGWWKWTHTAHHIAVNSLDHDPDLQHVPFLAVSSAIFGSLTSSFYGREMSFDAAARFLVSYQHWTFYPVMAIARVNLFVQSFILLLSKRHVPNRKLEFLGMLVFWAWFLLLIFHLPNFGERVVFVAVSFAVSGMQHVQFCLNHFSADVYIGGPKANDWFEKQTKGSIDIACSRWMDWFHGGLQFQVEHHLFPRLPRCHLRKISPLVRGLCEKHGLPYTSVSFFDANKKTIATLRAAALQARDLDRPVPKNLVWEAVNTHG</sequence>